<evidence type="ECO:0000256" key="3">
    <source>
        <dbReference type="ARBA" id="ARBA00014974"/>
    </source>
</evidence>
<dbReference type="GO" id="GO:0045127">
    <property type="term" value="F:N-acetylglucosamine kinase activity"/>
    <property type="evidence" value="ECO:0007669"/>
    <property type="project" value="UniProtKB-EC"/>
</dbReference>
<dbReference type="InterPro" id="IPR043129">
    <property type="entry name" value="ATPase_NBD"/>
</dbReference>
<sequence>MSLFLCVDCGGSKTNAVICDAKGNIVGRALGGPSNASYLSVKDFTSAIRMTVSDALKTTTSPPSIEPVPLPPVGDTPFAAAWFGVSGLDSPMAVAEVIPILSNLLGIPAGPRLSVANDTILLAAPVRLHPDIKHAVGVICGTGSIAVSFEETETGFNELGRVGGWGWILGDEGGGFHVGREAIRQMVAETDAASVTGAPPPESVMTKLILGRFGLDSVLDILGAVHVPDPNPSVINPQHLPQFTMLREKRLSSLAPLVFTAAFEHDDQLALRVLKTTSSIFAAQIATILGDKDEKRPKLVKAQDAVLSLGGSLVGIEAYRNLLLEALAAKGHVFRYVEFVDDAAATGAVGLASSFKGQ</sequence>
<dbReference type="PANTHER" id="PTHR43190">
    <property type="entry name" value="N-ACETYL-D-GLUCOSAMINE KINASE"/>
    <property type="match status" value="1"/>
</dbReference>
<dbReference type="InterPro" id="IPR052519">
    <property type="entry name" value="Euk-type_GlcNAc_Kinase"/>
</dbReference>
<comment type="caution">
    <text evidence="6">The sequence shown here is derived from an EMBL/GenBank/DDBJ whole genome shotgun (WGS) entry which is preliminary data.</text>
</comment>
<dbReference type="RefSeq" id="XP_037225221.1">
    <property type="nucleotide sequence ID" value="XM_037357311.1"/>
</dbReference>
<dbReference type="EC" id="2.7.1.59" evidence="2"/>
<dbReference type="PANTHER" id="PTHR43190:SF3">
    <property type="entry name" value="N-ACETYL-D-GLUCOSAMINE KINASE"/>
    <property type="match status" value="1"/>
</dbReference>
<dbReference type="Proteomes" id="UP000636479">
    <property type="component" value="Unassembled WGS sequence"/>
</dbReference>
<dbReference type="Pfam" id="PF01869">
    <property type="entry name" value="BcrAD_BadFG"/>
    <property type="match status" value="1"/>
</dbReference>
<gene>
    <name evidence="6" type="ORF">MIND_00034200</name>
</gene>
<comment type="similarity">
    <text evidence="1">Belongs to the eukaryotic-type N-acetylglucosamine kinase family.</text>
</comment>
<dbReference type="AlphaFoldDB" id="A0A8H6WHL0"/>
<evidence type="ECO:0000259" key="5">
    <source>
        <dbReference type="Pfam" id="PF01869"/>
    </source>
</evidence>
<feature type="domain" description="ATPase BadF/BadG/BcrA/BcrD type" evidence="5">
    <location>
        <begin position="7"/>
        <end position="350"/>
    </location>
</feature>
<dbReference type="OrthoDB" id="311172at2759"/>
<name>A0A8H6WHL0_9AGAR</name>
<evidence type="ECO:0000256" key="4">
    <source>
        <dbReference type="ARBA" id="ARBA00031123"/>
    </source>
</evidence>
<dbReference type="SUPFAM" id="SSF53067">
    <property type="entry name" value="Actin-like ATPase domain"/>
    <property type="match status" value="2"/>
</dbReference>
<dbReference type="InterPro" id="IPR002731">
    <property type="entry name" value="ATPase_BadF"/>
</dbReference>
<accession>A0A8H6WHL0</accession>
<dbReference type="Gene3D" id="3.30.420.40">
    <property type="match status" value="2"/>
</dbReference>
<dbReference type="GeneID" id="59339827"/>
<proteinExistence type="inferred from homology"/>
<dbReference type="CDD" id="cd24007">
    <property type="entry name" value="ASKHA_NBD_eukNAGK-like"/>
    <property type="match status" value="1"/>
</dbReference>
<evidence type="ECO:0000256" key="1">
    <source>
        <dbReference type="ARBA" id="ARBA00006198"/>
    </source>
</evidence>
<evidence type="ECO:0000313" key="6">
    <source>
        <dbReference type="EMBL" id="KAF7315198.1"/>
    </source>
</evidence>
<evidence type="ECO:0000313" key="7">
    <source>
        <dbReference type="Proteomes" id="UP000636479"/>
    </source>
</evidence>
<dbReference type="EMBL" id="JACAZF010000001">
    <property type="protein sequence ID" value="KAF7315198.1"/>
    <property type="molecule type" value="Genomic_DNA"/>
</dbReference>
<evidence type="ECO:0000256" key="2">
    <source>
        <dbReference type="ARBA" id="ARBA00012122"/>
    </source>
</evidence>
<keyword evidence="7" id="KW-1185">Reference proteome</keyword>
<organism evidence="6 7">
    <name type="scientific">Mycena indigotica</name>
    <dbReference type="NCBI Taxonomy" id="2126181"/>
    <lineage>
        <taxon>Eukaryota</taxon>
        <taxon>Fungi</taxon>
        <taxon>Dikarya</taxon>
        <taxon>Basidiomycota</taxon>
        <taxon>Agaricomycotina</taxon>
        <taxon>Agaricomycetes</taxon>
        <taxon>Agaricomycetidae</taxon>
        <taxon>Agaricales</taxon>
        <taxon>Marasmiineae</taxon>
        <taxon>Mycenaceae</taxon>
        <taxon>Mycena</taxon>
    </lineage>
</organism>
<reference evidence="6" key="1">
    <citation type="submission" date="2020-05" db="EMBL/GenBank/DDBJ databases">
        <title>Mycena genomes resolve the evolution of fungal bioluminescence.</title>
        <authorList>
            <person name="Tsai I.J."/>
        </authorList>
    </citation>
    <scope>NUCLEOTIDE SEQUENCE</scope>
    <source>
        <strain evidence="6">171206Taipei</strain>
    </source>
</reference>
<protein>
    <recommendedName>
        <fullName evidence="3">N-acetyl-D-glucosamine kinase</fullName>
        <ecNumber evidence="2">2.7.1.59</ecNumber>
    </recommendedName>
    <alternativeName>
        <fullName evidence="4">GlcNAc kinase</fullName>
    </alternativeName>
</protein>